<accession>A0ACB8ZYN8</accession>
<evidence type="ECO:0000313" key="1">
    <source>
        <dbReference type="EMBL" id="KAI3703102.1"/>
    </source>
</evidence>
<proteinExistence type="predicted"/>
<dbReference type="Proteomes" id="UP001055879">
    <property type="component" value="Linkage Group LG09"/>
</dbReference>
<comment type="caution">
    <text evidence="1">The sequence shown here is derived from an EMBL/GenBank/DDBJ whole genome shotgun (WGS) entry which is preliminary data.</text>
</comment>
<keyword evidence="2" id="KW-1185">Reference proteome</keyword>
<reference evidence="1 2" key="2">
    <citation type="journal article" date="2022" name="Mol. Ecol. Resour.">
        <title>The genomes of chicory, endive, great burdock and yacon provide insights into Asteraceae paleo-polyploidization history and plant inulin production.</title>
        <authorList>
            <person name="Fan W."/>
            <person name="Wang S."/>
            <person name="Wang H."/>
            <person name="Wang A."/>
            <person name="Jiang F."/>
            <person name="Liu H."/>
            <person name="Zhao H."/>
            <person name="Xu D."/>
            <person name="Zhang Y."/>
        </authorList>
    </citation>
    <scope>NUCLEOTIDE SEQUENCE [LARGE SCALE GENOMIC DNA]</scope>
    <source>
        <strain evidence="2">cv. Niubang</strain>
    </source>
</reference>
<organism evidence="1 2">
    <name type="scientific">Arctium lappa</name>
    <name type="common">Greater burdock</name>
    <name type="synonym">Lappa major</name>
    <dbReference type="NCBI Taxonomy" id="4217"/>
    <lineage>
        <taxon>Eukaryota</taxon>
        <taxon>Viridiplantae</taxon>
        <taxon>Streptophyta</taxon>
        <taxon>Embryophyta</taxon>
        <taxon>Tracheophyta</taxon>
        <taxon>Spermatophyta</taxon>
        <taxon>Magnoliopsida</taxon>
        <taxon>eudicotyledons</taxon>
        <taxon>Gunneridae</taxon>
        <taxon>Pentapetalae</taxon>
        <taxon>asterids</taxon>
        <taxon>campanulids</taxon>
        <taxon>Asterales</taxon>
        <taxon>Asteraceae</taxon>
        <taxon>Carduoideae</taxon>
        <taxon>Cardueae</taxon>
        <taxon>Arctiinae</taxon>
        <taxon>Arctium</taxon>
    </lineage>
</organism>
<dbReference type="EMBL" id="CM042055">
    <property type="protein sequence ID" value="KAI3703102.1"/>
    <property type="molecule type" value="Genomic_DNA"/>
</dbReference>
<evidence type="ECO:0000313" key="2">
    <source>
        <dbReference type="Proteomes" id="UP001055879"/>
    </source>
</evidence>
<sequence>MNHSPFVYMCKIALLNQKNIHKLCLNVAVHRGLYPFAFLMLLWMFIDASNVHPDWQNTIVLCSPKMRRVILQGLVLASVSSVNAESWGLISLLDIEHIL</sequence>
<gene>
    <name evidence="1" type="ORF">L6452_28857</name>
</gene>
<protein>
    <submittedName>
        <fullName evidence="1">Uncharacterized protein</fullName>
    </submittedName>
</protein>
<reference evidence="2" key="1">
    <citation type="journal article" date="2022" name="Mol. Ecol. Resour.">
        <title>The genomes of chicory, endive, great burdock and yacon provide insights into Asteraceae palaeo-polyploidization history and plant inulin production.</title>
        <authorList>
            <person name="Fan W."/>
            <person name="Wang S."/>
            <person name="Wang H."/>
            <person name="Wang A."/>
            <person name="Jiang F."/>
            <person name="Liu H."/>
            <person name="Zhao H."/>
            <person name="Xu D."/>
            <person name="Zhang Y."/>
        </authorList>
    </citation>
    <scope>NUCLEOTIDE SEQUENCE [LARGE SCALE GENOMIC DNA]</scope>
    <source>
        <strain evidence="2">cv. Niubang</strain>
    </source>
</reference>
<name>A0ACB8ZYN8_ARCLA</name>